<dbReference type="PANTHER" id="PTHR47371:SF3">
    <property type="entry name" value="PHOSPHOGLYCEROL TRANSFERASE I"/>
    <property type="match status" value="1"/>
</dbReference>
<keyword evidence="4 7" id="KW-0812">Transmembrane</keyword>
<evidence type="ECO:0000256" key="6">
    <source>
        <dbReference type="ARBA" id="ARBA00023136"/>
    </source>
</evidence>
<accession>A0A5R8QGE7</accession>
<evidence type="ECO:0000256" key="2">
    <source>
        <dbReference type="ARBA" id="ARBA00004936"/>
    </source>
</evidence>
<dbReference type="InParanoid" id="A0A5R8QGE7"/>
<dbReference type="GO" id="GO:0005886">
    <property type="term" value="C:plasma membrane"/>
    <property type="evidence" value="ECO:0007669"/>
    <property type="project" value="UniProtKB-SubCell"/>
</dbReference>
<name>A0A5R8QGE7_9FIRM</name>
<comment type="subcellular location">
    <subcellularLocation>
        <location evidence="1">Cell membrane</location>
        <topology evidence="1">Multi-pass membrane protein</topology>
    </subcellularLocation>
</comment>
<dbReference type="Pfam" id="PF00884">
    <property type="entry name" value="Sulfatase"/>
    <property type="match status" value="1"/>
</dbReference>
<keyword evidence="6 7" id="KW-0472">Membrane</keyword>
<dbReference type="AlphaFoldDB" id="A0A5R8QGE7"/>
<evidence type="ECO:0000256" key="4">
    <source>
        <dbReference type="ARBA" id="ARBA00022692"/>
    </source>
</evidence>
<dbReference type="SUPFAM" id="SSF53649">
    <property type="entry name" value="Alkaline phosphatase-like"/>
    <property type="match status" value="1"/>
</dbReference>
<organism evidence="9 10">
    <name type="scientific">Culicoidibacter larvae</name>
    <dbReference type="NCBI Taxonomy" id="2579976"/>
    <lineage>
        <taxon>Bacteria</taxon>
        <taxon>Bacillati</taxon>
        <taxon>Bacillota</taxon>
        <taxon>Culicoidibacteria</taxon>
        <taxon>Culicoidibacterales</taxon>
        <taxon>Culicoidibacteraceae</taxon>
        <taxon>Culicoidibacter</taxon>
    </lineage>
</organism>
<keyword evidence="5 7" id="KW-1133">Transmembrane helix</keyword>
<feature type="transmembrane region" description="Helical" evidence="7">
    <location>
        <begin position="97"/>
        <end position="114"/>
    </location>
</feature>
<dbReference type="CDD" id="cd16015">
    <property type="entry name" value="LTA_synthase"/>
    <property type="match status" value="1"/>
</dbReference>
<dbReference type="FunCoup" id="A0A5R8QGE7">
    <property type="interactions" value="96"/>
</dbReference>
<comment type="pathway">
    <text evidence="2">Cell wall biogenesis; lipoteichoic acid biosynthesis.</text>
</comment>
<dbReference type="InterPro" id="IPR017850">
    <property type="entry name" value="Alkaline_phosphatase_core_sf"/>
</dbReference>
<proteinExistence type="predicted"/>
<dbReference type="Gene3D" id="3.40.720.10">
    <property type="entry name" value="Alkaline Phosphatase, subunit A"/>
    <property type="match status" value="1"/>
</dbReference>
<evidence type="ECO:0000256" key="5">
    <source>
        <dbReference type="ARBA" id="ARBA00022989"/>
    </source>
</evidence>
<feature type="transmembrane region" description="Helical" evidence="7">
    <location>
        <begin position="59"/>
        <end position="85"/>
    </location>
</feature>
<dbReference type="EMBL" id="VBWP01000001">
    <property type="protein sequence ID" value="TLG77109.1"/>
    <property type="molecule type" value="Genomic_DNA"/>
</dbReference>
<reference evidence="9 10" key="1">
    <citation type="submission" date="2019-05" db="EMBL/GenBank/DDBJ databases">
        <title>Culicoidintestinum kansasii gen. nov., sp. nov. from the gastrointestinal tract of the biting midge, Culicoides sonorensis.</title>
        <authorList>
            <person name="Neupane S."/>
            <person name="Ghosh A."/>
            <person name="Gunther S."/>
            <person name="Martin K."/>
            <person name="Zurek L."/>
        </authorList>
    </citation>
    <scope>NUCLEOTIDE SEQUENCE [LARGE SCALE GENOMIC DNA]</scope>
    <source>
        <strain evidence="9 10">CS-1</strain>
    </source>
</reference>
<protein>
    <recommendedName>
        <fullName evidence="8">Sulfatase N-terminal domain-containing protein</fullName>
    </recommendedName>
</protein>
<keyword evidence="10" id="KW-1185">Reference proteome</keyword>
<dbReference type="Proteomes" id="UP000306912">
    <property type="component" value="Unassembled WGS sequence"/>
</dbReference>
<keyword evidence="3" id="KW-1003">Cell membrane</keyword>
<dbReference type="PANTHER" id="PTHR47371">
    <property type="entry name" value="LIPOTEICHOIC ACID SYNTHASE"/>
    <property type="match status" value="1"/>
</dbReference>
<evidence type="ECO:0000256" key="7">
    <source>
        <dbReference type="SAM" id="Phobius"/>
    </source>
</evidence>
<dbReference type="InterPro" id="IPR000917">
    <property type="entry name" value="Sulfatase_N"/>
</dbReference>
<evidence type="ECO:0000313" key="9">
    <source>
        <dbReference type="EMBL" id="TLG77109.1"/>
    </source>
</evidence>
<dbReference type="InterPro" id="IPR050448">
    <property type="entry name" value="OpgB/LTA_synthase_biosynth"/>
</dbReference>
<sequence length="499" mass="56532">MNNNKDKHRLFLILITILTFVTIFVVGFTTWMVYNFGDVSFEQYFFSITAPTAGTPTSFYIQIAMAIGVILLVTLIVVFIYYLILKKVKLKSSVKKLSILLITGALLFSSLFYMNANLKIATYFFAETTTFFEDNYVKPSSDIITFPKQKKNLIYIYLESFEATYFSKELGGAVDINLMPNLTALINEPGAVSFSGGELMGGGIQAPETGYSIAGMFAQQSGLPFKVPVKGNDYGTKYEFATGAITLGDILKQEGYNLQFLVGADGTFAGVNNFYQTHGDFEILDVKVAKDEGKIPQEYLVWWGFEDRKLFEFSREKLEAITQQDQPFAMVIEADDSHFPDGYTDEACPKDRTEPYENSISCVDSMVGEFINYLKQQPYYEDTVIVLHGDHLSMEQEYFKTLDPNYERRTFNAYLNLDQTKVAGVKNKDRLFNSMDVFPTVLSAMNVDIKGNRLGLGTDLFSGQQTLYEKFGTDFVNAELAKKSPYFFETFLYSKTKYE</sequence>
<comment type="caution">
    <text evidence="9">The sequence shown here is derived from an EMBL/GenBank/DDBJ whole genome shotgun (WGS) entry which is preliminary data.</text>
</comment>
<gene>
    <name evidence="9" type="ORF">FEZ08_00390</name>
</gene>
<evidence type="ECO:0000256" key="1">
    <source>
        <dbReference type="ARBA" id="ARBA00004651"/>
    </source>
</evidence>
<dbReference type="OrthoDB" id="9760224at2"/>
<feature type="transmembrane region" description="Helical" evidence="7">
    <location>
        <begin position="12"/>
        <end position="34"/>
    </location>
</feature>
<evidence type="ECO:0000259" key="8">
    <source>
        <dbReference type="Pfam" id="PF00884"/>
    </source>
</evidence>
<evidence type="ECO:0000256" key="3">
    <source>
        <dbReference type="ARBA" id="ARBA00022475"/>
    </source>
</evidence>
<feature type="domain" description="Sulfatase N-terminal" evidence="8">
    <location>
        <begin position="151"/>
        <end position="447"/>
    </location>
</feature>
<dbReference type="RefSeq" id="WP_138189720.1">
    <property type="nucleotide sequence ID" value="NZ_VBWP01000001.1"/>
</dbReference>
<evidence type="ECO:0000313" key="10">
    <source>
        <dbReference type="Proteomes" id="UP000306912"/>
    </source>
</evidence>